<dbReference type="OrthoDB" id="3406108at2"/>
<evidence type="ECO:0000313" key="2">
    <source>
        <dbReference type="EMBL" id="SEF36237.1"/>
    </source>
</evidence>
<gene>
    <name evidence="2" type="ORF">SAMN05421837_109395</name>
</gene>
<proteinExistence type="predicted"/>
<feature type="transmembrane region" description="Helical" evidence="1">
    <location>
        <begin position="64"/>
        <end position="86"/>
    </location>
</feature>
<keyword evidence="1" id="KW-0472">Membrane</keyword>
<dbReference type="Proteomes" id="UP000198878">
    <property type="component" value="Unassembled WGS sequence"/>
</dbReference>
<protein>
    <recommendedName>
        <fullName evidence="4">DUF998 domain-containing protein</fullName>
    </recommendedName>
</protein>
<keyword evidence="3" id="KW-1185">Reference proteome</keyword>
<feature type="transmembrane region" description="Helical" evidence="1">
    <location>
        <begin position="33"/>
        <end position="52"/>
    </location>
</feature>
<evidence type="ECO:0000313" key="3">
    <source>
        <dbReference type="Proteomes" id="UP000198878"/>
    </source>
</evidence>
<dbReference type="AlphaFoldDB" id="A0A1H5RFF8"/>
<evidence type="ECO:0008006" key="4">
    <source>
        <dbReference type="Google" id="ProtNLM"/>
    </source>
</evidence>
<feature type="transmembrane region" description="Helical" evidence="1">
    <location>
        <begin position="119"/>
        <end position="140"/>
    </location>
</feature>
<organism evidence="2 3">
    <name type="scientific">Amycolatopsis pretoriensis</name>
    <dbReference type="NCBI Taxonomy" id="218821"/>
    <lineage>
        <taxon>Bacteria</taxon>
        <taxon>Bacillati</taxon>
        <taxon>Actinomycetota</taxon>
        <taxon>Actinomycetes</taxon>
        <taxon>Pseudonocardiales</taxon>
        <taxon>Pseudonocardiaceae</taxon>
        <taxon>Amycolatopsis</taxon>
    </lineage>
</organism>
<evidence type="ECO:0000256" key="1">
    <source>
        <dbReference type="SAM" id="Phobius"/>
    </source>
</evidence>
<keyword evidence="1" id="KW-1133">Transmembrane helix</keyword>
<accession>A0A1H5RFF8</accession>
<dbReference type="EMBL" id="FNUJ01000009">
    <property type="protein sequence ID" value="SEF36237.1"/>
    <property type="molecule type" value="Genomic_DNA"/>
</dbReference>
<feature type="transmembrane region" description="Helical" evidence="1">
    <location>
        <begin position="92"/>
        <end position="112"/>
    </location>
</feature>
<reference evidence="3" key="1">
    <citation type="submission" date="2016-10" db="EMBL/GenBank/DDBJ databases">
        <authorList>
            <person name="Varghese N."/>
            <person name="Submissions S."/>
        </authorList>
    </citation>
    <scope>NUCLEOTIDE SEQUENCE [LARGE SCALE GENOMIC DNA]</scope>
    <source>
        <strain evidence="3">DSM 44654</strain>
    </source>
</reference>
<sequence length="179" mass="18620">MGLAVLAYSGWLLEFFVPTGVSPVHDPVEALLGGPPVFRVLLAVSGVAFLLAGPPLHRLGPVQWAARFSSISVSAFGVVALLQAAYPEQSGALSSLATVVLVVGVLSLILWWPPGWRALAVAGLVVVLVTWAALVLARQLDTAEGVVSRVEQVVRAVLYGVGGAYAFIKPAPRHAPRGG</sequence>
<name>A0A1H5RFF8_9PSEU</name>
<dbReference type="STRING" id="218821.SAMN05421837_109395"/>
<keyword evidence="1" id="KW-0812">Transmembrane</keyword>